<comment type="caution">
    <text evidence="3">The sequence shown here is derived from an EMBL/GenBank/DDBJ whole genome shotgun (WGS) entry which is preliminary data.</text>
</comment>
<name>A0ABS4E926_9FIRM</name>
<protein>
    <submittedName>
        <fullName evidence="3">Peptidyl-prolyl cis-trans isomerase C</fullName>
        <ecNumber evidence="3">5.2.1.8</ecNumber>
    </submittedName>
</protein>
<dbReference type="SUPFAM" id="SSF109998">
    <property type="entry name" value="Triger factor/SurA peptide-binding domain-like"/>
    <property type="match status" value="1"/>
</dbReference>
<dbReference type="PROSITE" id="PS01096">
    <property type="entry name" value="PPIC_PPIASE_1"/>
    <property type="match status" value="1"/>
</dbReference>
<dbReference type="Proteomes" id="UP000767291">
    <property type="component" value="Unassembled WGS sequence"/>
</dbReference>
<evidence type="ECO:0000313" key="4">
    <source>
        <dbReference type="Proteomes" id="UP000767291"/>
    </source>
</evidence>
<dbReference type="Gene3D" id="1.10.8.1040">
    <property type="match status" value="1"/>
</dbReference>
<dbReference type="RefSeq" id="WP_209455961.1">
    <property type="nucleotide sequence ID" value="NZ_BAAACS010000017.1"/>
</dbReference>
<dbReference type="PANTHER" id="PTHR47245:SF2">
    <property type="entry name" value="PEPTIDYL-PROLYL CIS-TRANS ISOMERASE HP_0175-RELATED"/>
    <property type="match status" value="1"/>
</dbReference>
<evidence type="ECO:0000256" key="1">
    <source>
        <dbReference type="PROSITE-ProRule" id="PRU00278"/>
    </source>
</evidence>
<dbReference type="InterPro" id="IPR000297">
    <property type="entry name" value="PPIase_PpiC"/>
</dbReference>
<sequence>MEIKVLATVGEKEITNLDIDSALRTMDQYQAMHFGTDEGKKQLLDDLINQELFYLESVEDGLDKEEAFLVELEKVKANLLKQVAISKVLSGVSLTQEEKLAFFEENKASFVKPENASAKHILVESEDQAKEILSQIKAGDVSFEDAAKQHSTCPSNEAGGDLGTFSRGQMVPEFEEVVFSMNKGEVSEPVKTQFGYHLIKLDDVQAGGESTFEEVEGEIEKNLMYQKQNQVYGEKIASLNAKYGNLVSHKE</sequence>
<keyword evidence="4" id="KW-1185">Reference proteome</keyword>
<evidence type="ECO:0000259" key="2">
    <source>
        <dbReference type="PROSITE" id="PS50198"/>
    </source>
</evidence>
<dbReference type="InterPro" id="IPR050245">
    <property type="entry name" value="PrsA_foldase"/>
</dbReference>
<dbReference type="PANTHER" id="PTHR47245">
    <property type="entry name" value="PEPTIDYLPROLYL ISOMERASE"/>
    <property type="match status" value="1"/>
</dbReference>
<dbReference type="SUPFAM" id="SSF54534">
    <property type="entry name" value="FKBP-like"/>
    <property type="match status" value="1"/>
</dbReference>
<organism evidence="3 4">
    <name type="scientific">Metaclostridioides mangenotii</name>
    <dbReference type="NCBI Taxonomy" id="1540"/>
    <lineage>
        <taxon>Bacteria</taxon>
        <taxon>Bacillati</taxon>
        <taxon>Bacillota</taxon>
        <taxon>Clostridia</taxon>
        <taxon>Peptostreptococcales</taxon>
        <taxon>Peptostreptococcaceae</taxon>
        <taxon>Metaclostridioides</taxon>
    </lineage>
</organism>
<keyword evidence="1" id="KW-0697">Rotamase</keyword>
<proteinExistence type="predicted"/>
<dbReference type="InterPro" id="IPR023058">
    <property type="entry name" value="PPIase_PpiC_CS"/>
</dbReference>
<accession>A0ABS4E926</accession>
<dbReference type="InterPro" id="IPR027304">
    <property type="entry name" value="Trigger_fact/SurA_dom_sf"/>
</dbReference>
<dbReference type="Pfam" id="PF00639">
    <property type="entry name" value="Rotamase"/>
    <property type="match status" value="1"/>
</dbReference>
<dbReference type="PROSITE" id="PS50198">
    <property type="entry name" value="PPIC_PPIASE_2"/>
    <property type="match status" value="1"/>
</dbReference>
<gene>
    <name evidence="3" type="ORF">J2Z43_000835</name>
</gene>
<feature type="domain" description="PpiC" evidence="2">
    <location>
        <begin position="113"/>
        <end position="203"/>
    </location>
</feature>
<keyword evidence="1 3" id="KW-0413">Isomerase</keyword>
<dbReference type="Gene3D" id="3.10.50.40">
    <property type="match status" value="1"/>
</dbReference>
<dbReference type="GO" id="GO:0003755">
    <property type="term" value="F:peptidyl-prolyl cis-trans isomerase activity"/>
    <property type="evidence" value="ECO:0007669"/>
    <property type="project" value="UniProtKB-EC"/>
</dbReference>
<dbReference type="EMBL" id="JAGGJX010000001">
    <property type="protein sequence ID" value="MBP1854445.1"/>
    <property type="molecule type" value="Genomic_DNA"/>
</dbReference>
<reference evidence="3 4" key="1">
    <citation type="submission" date="2021-03" db="EMBL/GenBank/DDBJ databases">
        <title>Genomic Encyclopedia of Type Strains, Phase IV (KMG-IV): sequencing the most valuable type-strain genomes for metagenomic binning, comparative biology and taxonomic classification.</title>
        <authorList>
            <person name="Goeker M."/>
        </authorList>
    </citation>
    <scope>NUCLEOTIDE SEQUENCE [LARGE SCALE GENOMIC DNA]</scope>
    <source>
        <strain evidence="3 4">DSM 1289</strain>
    </source>
</reference>
<dbReference type="EC" id="5.2.1.8" evidence="3"/>
<evidence type="ECO:0000313" key="3">
    <source>
        <dbReference type="EMBL" id="MBP1854445.1"/>
    </source>
</evidence>
<dbReference type="InterPro" id="IPR046357">
    <property type="entry name" value="PPIase_dom_sf"/>
</dbReference>